<evidence type="ECO:0000313" key="10">
    <source>
        <dbReference type="Proteomes" id="UP000009192"/>
    </source>
</evidence>
<evidence type="ECO:0000256" key="3">
    <source>
        <dbReference type="ARBA" id="ARBA00022707"/>
    </source>
</evidence>
<sequence>MTTLLGKLRKAPKKEFNVLILGLNNAGKSTLAARLGLETDDAVKQVTPTVDLTERHLKFKKMKVCLRDLSGQCRMRKSWHSFYKDANVLIFVIDSADASRLSEARCELCEVLLDERLSHVPLLLLANKQDAFGALPSSMIVELLGLNRIEGRPWKIYECSSLAGVGIDNTVNWIYERLKKLRPASVFSRFFTPYFLFGPTCLLDRRPGGMDD</sequence>
<evidence type="ECO:0000256" key="2">
    <source>
        <dbReference type="ARBA" id="ARBA00019766"/>
    </source>
</evidence>
<dbReference type="FunFam" id="3.40.50.300:FF:001166">
    <property type="entry name" value="ADP-ribosylation factor D"/>
    <property type="match status" value="1"/>
</dbReference>
<keyword evidence="3" id="KW-0449">Lipoprotein</keyword>
<keyword evidence="3" id="KW-0519">Myristate</keyword>
<dbReference type="CDD" id="cd00878">
    <property type="entry name" value="Arf_Arl"/>
    <property type="match status" value="1"/>
</dbReference>
<keyword evidence="7" id="KW-0460">Magnesium</keyword>
<dbReference type="NCBIfam" id="TIGR00231">
    <property type="entry name" value="small_GTP"/>
    <property type="match status" value="1"/>
</dbReference>
<dbReference type="PRINTS" id="PR00328">
    <property type="entry name" value="SAR1GTPBP"/>
</dbReference>
<accession>B4KAN9</accession>
<dbReference type="KEGG" id="dmo:Dmoj_GI22039"/>
<feature type="binding site" evidence="7">
    <location>
        <position position="49"/>
    </location>
    <ligand>
        <name>Mg(2+)</name>
        <dbReference type="ChEBI" id="CHEBI:18420"/>
    </ligand>
</feature>
<dbReference type="PROSITE" id="PS51417">
    <property type="entry name" value="ARF"/>
    <property type="match status" value="1"/>
</dbReference>
<dbReference type="InterPro" id="IPR005225">
    <property type="entry name" value="Small_GTP-bd"/>
</dbReference>
<dbReference type="GO" id="GO:0016192">
    <property type="term" value="P:vesicle-mediated transport"/>
    <property type="evidence" value="ECO:0007669"/>
    <property type="project" value="UniProtKB-ARBA"/>
</dbReference>
<protein>
    <recommendedName>
        <fullName evidence="2">ADP-ribosylation factor-like protein 6</fullName>
    </recommendedName>
</protein>
<name>B4KAN9_DROMO</name>
<keyword evidence="10" id="KW-1185">Reference proteome</keyword>
<dbReference type="Proteomes" id="UP000009192">
    <property type="component" value="Unassembled WGS sequence"/>
</dbReference>
<gene>
    <name evidence="9" type="primary">Dmoj\GI22039</name>
    <name evidence="9" type="ORF">Dmoj_GI22039</name>
</gene>
<keyword evidence="5 6" id="KW-0342">GTP-binding</keyword>
<evidence type="ECO:0000313" key="9">
    <source>
        <dbReference type="EMBL" id="EDW16776.2"/>
    </source>
</evidence>
<dbReference type="OrthoDB" id="14717at2759"/>
<dbReference type="InterPro" id="IPR044612">
    <property type="entry name" value="ARL2/3"/>
</dbReference>
<evidence type="ECO:0000256" key="8">
    <source>
        <dbReference type="RuleBase" id="RU003925"/>
    </source>
</evidence>
<organism evidence="9 10">
    <name type="scientific">Drosophila mojavensis</name>
    <name type="common">Fruit fly</name>
    <dbReference type="NCBI Taxonomy" id="7230"/>
    <lineage>
        <taxon>Eukaryota</taxon>
        <taxon>Metazoa</taxon>
        <taxon>Ecdysozoa</taxon>
        <taxon>Arthropoda</taxon>
        <taxon>Hexapoda</taxon>
        <taxon>Insecta</taxon>
        <taxon>Pterygota</taxon>
        <taxon>Neoptera</taxon>
        <taxon>Endopterygota</taxon>
        <taxon>Diptera</taxon>
        <taxon>Brachycera</taxon>
        <taxon>Muscomorpha</taxon>
        <taxon>Ephydroidea</taxon>
        <taxon>Drosophilidae</taxon>
        <taxon>Drosophila</taxon>
    </lineage>
</organism>
<evidence type="ECO:0000256" key="5">
    <source>
        <dbReference type="ARBA" id="ARBA00023134"/>
    </source>
</evidence>
<dbReference type="GO" id="GO:0051649">
    <property type="term" value="P:establishment of localization in cell"/>
    <property type="evidence" value="ECO:0007669"/>
    <property type="project" value="UniProtKB-ARBA"/>
</dbReference>
<dbReference type="InParanoid" id="B4KAN9"/>
<keyword evidence="4 6" id="KW-0547">Nucleotide-binding</keyword>
<dbReference type="AlphaFoldDB" id="B4KAN9"/>
<dbReference type="GO" id="GO:0003924">
    <property type="term" value="F:GTPase activity"/>
    <property type="evidence" value="ECO:0007669"/>
    <property type="project" value="InterPro"/>
</dbReference>
<dbReference type="eggNOG" id="KOG0070">
    <property type="taxonomic scope" value="Eukaryota"/>
</dbReference>
<dbReference type="Gene3D" id="3.40.50.300">
    <property type="entry name" value="P-loop containing nucleotide triphosphate hydrolases"/>
    <property type="match status" value="1"/>
</dbReference>
<evidence type="ECO:0000256" key="4">
    <source>
        <dbReference type="ARBA" id="ARBA00022741"/>
    </source>
</evidence>
<evidence type="ECO:0000256" key="6">
    <source>
        <dbReference type="PIRSR" id="PIRSR606689-1"/>
    </source>
</evidence>
<keyword evidence="7" id="KW-0479">Metal-binding</keyword>
<evidence type="ECO:0000256" key="1">
    <source>
        <dbReference type="ARBA" id="ARBA00010290"/>
    </source>
</evidence>
<dbReference type="InterPro" id="IPR027417">
    <property type="entry name" value="P-loop_NTPase"/>
</dbReference>
<feature type="binding site" evidence="6">
    <location>
        <position position="71"/>
    </location>
    <ligand>
        <name>GTP</name>
        <dbReference type="ChEBI" id="CHEBI:37565"/>
    </ligand>
</feature>
<feature type="binding site" evidence="6">
    <location>
        <begin position="22"/>
        <end position="29"/>
    </location>
    <ligand>
        <name>GTP</name>
        <dbReference type="ChEBI" id="CHEBI:37565"/>
    </ligand>
</feature>
<dbReference type="SMART" id="SM00178">
    <property type="entry name" value="SAR"/>
    <property type="match status" value="1"/>
</dbReference>
<dbReference type="PANTHER" id="PTHR45697">
    <property type="entry name" value="ADP-RIBOSYLATION FACTOR-LIKE PROTEIN 2-RELATED"/>
    <property type="match status" value="1"/>
</dbReference>
<dbReference type="SMR" id="B4KAN9"/>
<comment type="similarity">
    <text evidence="1 8">Belongs to the small GTPase superfamily. Arf family.</text>
</comment>
<dbReference type="EMBL" id="CH933806">
    <property type="protein sequence ID" value="EDW16776.2"/>
    <property type="molecule type" value="Genomic_DNA"/>
</dbReference>
<dbReference type="GO" id="GO:0046872">
    <property type="term" value="F:metal ion binding"/>
    <property type="evidence" value="ECO:0007669"/>
    <property type="project" value="UniProtKB-KW"/>
</dbReference>
<feature type="binding site" evidence="7">
    <location>
        <position position="29"/>
    </location>
    <ligand>
        <name>Mg(2+)</name>
        <dbReference type="ChEBI" id="CHEBI:18420"/>
    </ligand>
</feature>
<dbReference type="HOGENOM" id="CLU_040729_12_0_1"/>
<dbReference type="GO" id="GO:0048731">
    <property type="term" value="P:system development"/>
    <property type="evidence" value="ECO:0007669"/>
    <property type="project" value="UniProtKB-ARBA"/>
</dbReference>
<dbReference type="SUPFAM" id="SSF52540">
    <property type="entry name" value="P-loop containing nucleoside triphosphate hydrolases"/>
    <property type="match status" value="1"/>
</dbReference>
<dbReference type="InterPro" id="IPR006689">
    <property type="entry name" value="Small_GTPase_ARF/SAR"/>
</dbReference>
<dbReference type="Pfam" id="PF00025">
    <property type="entry name" value="Arf"/>
    <property type="match status" value="1"/>
</dbReference>
<evidence type="ECO:0000256" key="7">
    <source>
        <dbReference type="PIRSR" id="PIRSR606689-2"/>
    </source>
</evidence>
<reference evidence="9 10" key="1">
    <citation type="journal article" date="2007" name="Nature">
        <title>Evolution of genes and genomes on the Drosophila phylogeny.</title>
        <authorList>
            <consortium name="Drosophila 12 Genomes Consortium"/>
            <person name="Clark A.G."/>
            <person name="Eisen M.B."/>
            <person name="Smith D.R."/>
            <person name="Bergman C.M."/>
            <person name="Oliver B."/>
            <person name="Markow T.A."/>
            <person name="Kaufman T.C."/>
            <person name="Kellis M."/>
            <person name="Gelbart W."/>
            <person name="Iyer V.N."/>
            <person name="Pollard D.A."/>
            <person name="Sackton T.B."/>
            <person name="Larracuente A.M."/>
            <person name="Singh N.D."/>
            <person name="Abad J.P."/>
            <person name="Abt D.N."/>
            <person name="Adryan B."/>
            <person name="Aguade M."/>
            <person name="Akashi H."/>
            <person name="Anderson W.W."/>
            <person name="Aquadro C.F."/>
            <person name="Ardell D.H."/>
            <person name="Arguello R."/>
            <person name="Artieri C.G."/>
            <person name="Barbash D.A."/>
            <person name="Barker D."/>
            <person name="Barsanti P."/>
            <person name="Batterham P."/>
            <person name="Batzoglou S."/>
            <person name="Begun D."/>
            <person name="Bhutkar A."/>
            <person name="Blanco E."/>
            <person name="Bosak S.A."/>
            <person name="Bradley R.K."/>
            <person name="Brand A.D."/>
            <person name="Brent M.R."/>
            <person name="Brooks A.N."/>
            <person name="Brown R.H."/>
            <person name="Butlin R.K."/>
            <person name="Caggese C."/>
            <person name="Calvi B.R."/>
            <person name="Bernardo de Carvalho A."/>
            <person name="Caspi A."/>
            <person name="Castrezana S."/>
            <person name="Celniker S.E."/>
            <person name="Chang J.L."/>
            <person name="Chapple C."/>
            <person name="Chatterji S."/>
            <person name="Chinwalla A."/>
            <person name="Civetta A."/>
            <person name="Clifton S.W."/>
            <person name="Comeron J.M."/>
            <person name="Costello J.C."/>
            <person name="Coyne J.A."/>
            <person name="Daub J."/>
            <person name="David R.G."/>
            <person name="Delcher A.L."/>
            <person name="Delehaunty K."/>
            <person name="Do C.B."/>
            <person name="Ebling H."/>
            <person name="Edwards K."/>
            <person name="Eickbush T."/>
            <person name="Evans J.D."/>
            <person name="Filipski A."/>
            <person name="Findeiss S."/>
            <person name="Freyhult E."/>
            <person name="Fulton L."/>
            <person name="Fulton R."/>
            <person name="Garcia A.C."/>
            <person name="Gardiner A."/>
            <person name="Garfield D.A."/>
            <person name="Garvin B.E."/>
            <person name="Gibson G."/>
            <person name="Gilbert D."/>
            <person name="Gnerre S."/>
            <person name="Godfrey J."/>
            <person name="Good R."/>
            <person name="Gotea V."/>
            <person name="Gravely B."/>
            <person name="Greenberg A.J."/>
            <person name="Griffiths-Jones S."/>
            <person name="Gross S."/>
            <person name="Guigo R."/>
            <person name="Gustafson E.A."/>
            <person name="Haerty W."/>
            <person name="Hahn M.W."/>
            <person name="Halligan D.L."/>
            <person name="Halpern A.L."/>
            <person name="Halter G.M."/>
            <person name="Han M.V."/>
            <person name="Heger A."/>
            <person name="Hillier L."/>
            <person name="Hinrichs A.S."/>
            <person name="Holmes I."/>
            <person name="Hoskins R.A."/>
            <person name="Hubisz M.J."/>
            <person name="Hultmark D."/>
            <person name="Huntley M.A."/>
            <person name="Jaffe D.B."/>
            <person name="Jagadeeshan S."/>
            <person name="Jeck W.R."/>
            <person name="Johnson J."/>
            <person name="Jones C.D."/>
            <person name="Jordan W.C."/>
            <person name="Karpen G.H."/>
            <person name="Kataoka E."/>
            <person name="Keightley P.D."/>
            <person name="Kheradpour P."/>
            <person name="Kirkness E.F."/>
            <person name="Koerich L.B."/>
            <person name="Kristiansen K."/>
            <person name="Kudrna D."/>
            <person name="Kulathinal R.J."/>
            <person name="Kumar S."/>
            <person name="Kwok R."/>
            <person name="Lander E."/>
            <person name="Langley C.H."/>
            <person name="Lapoint R."/>
            <person name="Lazzaro B.P."/>
            <person name="Lee S.J."/>
            <person name="Levesque L."/>
            <person name="Li R."/>
            <person name="Lin C.F."/>
            <person name="Lin M.F."/>
            <person name="Lindblad-Toh K."/>
            <person name="Llopart A."/>
            <person name="Long M."/>
            <person name="Low L."/>
            <person name="Lozovsky E."/>
            <person name="Lu J."/>
            <person name="Luo M."/>
            <person name="Machado C.A."/>
            <person name="Makalowski W."/>
            <person name="Marzo M."/>
            <person name="Matsuda M."/>
            <person name="Matzkin L."/>
            <person name="McAllister B."/>
            <person name="McBride C.S."/>
            <person name="McKernan B."/>
            <person name="McKernan K."/>
            <person name="Mendez-Lago M."/>
            <person name="Minx P."/>
            <person name="Mollenhauer M.U."/>
            <person name="Montooth K."/>
            <person name="Mount S.M."/>
            <person name="Mu X."/>
            <person name="Myers E."/>
            <person name="Negre B."/>
            <person name="Newfeld S."/>
            <person name="Nielsen R."/>
            <person name="Noor M.A."/>
            <person name="O'Grady P."/>
            <person name="Pachter L."/>
            <person name="Papaceit M."/>
            <person name="Parisi M.J."/>
            <person name="Parisi M."/>
            <person name="Parts L."/>
            <person name="Pedersen J.S."/>
            <person name="Pesole G."/>
            <person name="Phillippy A.M."/>
            <person name="Ponting C.P."/>
            <person name="Pop M."/>
            <person name="Porcelli D."/>
            <person name="Powell J.R."/>
            <person name="Prohaska S."/>
            <person name="Pruitt K."/>
            <person name="Puig M."/>
            <person name="Quesneville H."/>
            <person name="Ram K.R."/>
            <person name="Rand D."/>
            <person name="Rasmussen M.D."/>
            <person name="Reed L.K."/>
            <person name="Reenan R."/>
            <person name="Reily A."/>
            <person name="Remington K.A."/>
            <person name="Rieger T.T."/>
            <person name="Ritchie M.G."/>
            <person name="Robin C."/>
            <person name="Rogers Y.H."/>
            <person name="Rohde C."/>
            <person name="Rozas J."/>
            <person name="Rubenfield M.J."/>
            <person name="Ruiz A."/>
            <person name="Russo S."/>
            <person name="Salzberg S.L."/>
            <person name="Sanchez-Gracia A."/>
            <person name="Saranga D.J."/>
            <person name="Sato H."/>
            <person name="Schaeffer S.W."/>
            <person name="Schatz M.C."/>
            <person name="Schlenke T."/>
            <person name="Schwartz R."/>
            <person name="Segarra C."/>
            <person name="Singh R.S."/>
            <person name="Sirot L."/>
            <person name="Sirota M."/>
            <person name="Sisneros N.B."/>
            <person name="Smith C.D."/>
            <person name="Smith T.F."/>
            <person name="Spieth J."/>
            <person name="Stage D.E."/>
            <person name="Stark A."/>
            <person name="Stephan W."/>
            <person name="Strausberg R.L."/>
            <person name="Strempel S."/>
            <person name="Sturgill D."/>
            <person name="Sutton G."/>
            <person name="Sutton G.G."/>
            <person name="Tao W."/>
            <person name="Teichmann S."/>
            <person name="Tobari Y.N."/>
            <person name="Tomimura Y."/>
            <person name="Tsolas J.M."/>
            <person name="Valente V.L."/>
            <person name="Venter E."/>
            <person name="Venter J.C."/>
            <person name="Vicario S."/>
            <person name="Vieira F.G."/>
            <person name="Vilella A.J."/>
            <person name="Villasante A."/>
            <person name="Walenz B."/>
            <person name="Wang J."/>
            <person name="Wasserman M."/>
            <person name="Watts T."/>
            <person name="Wilson D."/>
            <person name="Wilson R.K."/>
            <person name="Wing R.A."/>
            <person name="Wolfner M.F."/>
            <person name="Wong A."/>
            <person name="Wong G.K."/>
            <person name="Wu C.I."/>
            <person name="Wu G."/>
            <person name="Yamamoto D."/>
            <person name="Yang H.P."/>
            <person name="Yang S.P."/>
            <person name="Yorke J.A."/>
            <person name="Yoshida K."/>
            <person name="Zdobnov E."/>
            <person name="Zhang P."/>
            <person name="Zhang Y."/>
            <person name="Zimin A.V."/>
            <person name="Baldwin J."/>
            <person name="Abdouelleil A."/>
            <person name="Abdulkadir J."/>
            <person name="Abebe A."/>
            <person name="Abera B."/>
            <person name="Abreu J."/>
            <person name="Acer S.C."/>
            <person name="Aftuck L."/>
            <person name="Alexander A."/>
            <person name="An P."/>
            <person name="Anderson E."/>
            <person name="Anderson S."/>
            <person name="Arachi H."/>
            <person name="Azer M."/>
            <person name="Bachantsang P."/>
            <person name="Barry A."/>
            <person name="Bayul T."/>
            <person name="Berlin A."/>
            <person name="Bessette D."/>
            <person name="Bloom T."/>
            <person name="Blye J."/>
            <person name="Boguslavskiy L."/>
            <person name="Bonnet C."/>
            <person name="Boukhgalter B."/>
            <person name="Bourzgui I."/>
            <person name="Brown A."/>
            <person name="Cahill P."/>
            <person name="Channer S."/>
            <person name="Cheshatsang Y."/>
            <person name="Chuda L."/>
            <person name="Citroen M."/>
            <person name="Collymore A."/>
            <person name="Cooke P."/>
            <person name="Costello M."/>
            <person name="D'Aco K."/>
            <person name="Daza R."/>
            <person name="De Haan G."/>
            <person name="DeGray S."/>
            <person name="DeMaso C."/>
            <person name="Dhargay N."/>
            <person name="Dooley K."/>
            <person name="Dooley E."/>
            <person name="Doricent M."/>
            <person name="Dorje P."/>
            <person name="Dorjee K."/>
            <person name="Dupes A."/>
            <person name="Elong R."/>
            <person name="Falk J."/>
            <person name="Farina A."/>
            <person name="Faro S."/>
            <person name="Ferguson D."/>
            <person name="Fisher S."/>
            <person name="Foley C.D."/>
            <person name="Franke A."/>
            <person name="Friedrich D."/>
            <person name="Gadbois L."/>
            <person name="Gearin G."/>
            <person name="Gearin C.R."/>
            <person name="Giannoukos G."/>
            <person name="Goode T."/>
            <person name="Graham J."/>
            <person name="Grandbois E."/>
            <person name="Grewal S."/>
            <person name="Gyaltsen K."/>
            <person name="Hafez N."/>
            <person name="Hagos B."/>
            <person name="Hall J."/>
            <person name="Henson C."/>
            <person name="Hollinger A."/>
            <person name="Honan T."/>
            <person name="Huard M.D."/>
            <person name="Hughes L."/>
            <person name="Hurhula B."/>
            <person name="Husby M.E."/>
            <person name="Kamat A."/>
            <person name="Kanga B."/>
            <person name="Kashin S."/>
            <person name="Khazanovich D."/>
            <person name="Kisner P."/>
            <person name="Lance K."/>
            <person name="Lara M."/>
            <person name="Lee W."/>
            <person name="Lennon N."/>
            <person name="Letendre F."/>
            <person name="LeVine R."/>
            <person name="Lipovsky A."/>
            <person name="Liu X."/>
            <person name="Liu J."/>
            <person name="Liu S."/>
            <person name="Lokyitsang T."/>
            <person name="Lokyitsang Y."/>
            <person name="Lubonja R."/>
            <person name="Lui A."/>
            <person name="MacDonald P."/>
            <person name="Magnisalis V."/>
            <person name="Maru K."/>
            <person name="Matthews C."/>
            <person name="McCusker W."/>
            <person name="McDonough S."/>
            <person name="Mehta T."/>
            <person name="Meldrim J."/>
            <person name="Meneus L."/>
            <person name="Mihai O."/>
            <person name="Mihalev A."/>
            <person name="Mihova T."/>
            <person name="Mittelman R."/>
            <person name="Mlenga V."/>
            <person name="Montmayeur A."/>
            <person name="Mulrain L."/>
            <person name="Navidi A."/>
            <person name="Naylor J."/>
            <person name="Negash T."/>
            <person name="Nguyen T."/>
            <person name="Nguyen N."/>
            <person name="Nicol R."/>
            <person name="Norbu C."/>
            <person name="Norbu N."/>
            <person name="Novod N."/>
            <person name="O'Neill B."/>
            <person name="Osman S."/>
            <person name="Markiewicz E."/>
            <person name="Oyono O.L."/>
            <person name="Patti C."/>
            <person name="Phunkhang P."/>
            <person name="Pierre F."/>
            <person name="Priest M."/>
            <person name="Raghuraman S."/>
            <person name="Rege F."/>
            <person name="Reyes R."/>
            <person name="Rise C."/>
            <person name="Rogov P."/>
            <person name="Ross K."/>
            <person name="Ryan E."/>
            <person name="Settipalli S."/>
            <person name="Shea T."/>
            <person name="Sherpa N."/>
            <person name="Shi L."/>
            <person name="Shih D."/>
            <person name="Sparrow T."/>
            <person name="Spaulding J."/>
            <person name="Stalker J."/>
            <person name="Stange-Thomann N."/>
            <person name="Stavropoulos S."/>
            <person name="Stone C."/>
            <person name="Strader C."/>
            <person name="Tesfaye S."/>
            <person name="Thomson T."/>
            <person name="Thoulutsang Y."/>
            <person name="Thoulutsang D."/>
            <person name="Topham K."/>
            <person name="Topping I."/>
            <person name="Tsamla T."/>
            <person name="Vassiliev H."/>
            <person name="Vo A."/>
            <person name="Wangchuk T."/>
            <person name="Wangdi T."/>
            <person name="Weiand M."/>
            <person name="Wilkinson J."/>
            <person name="Wilson A."/>
            <person name="Yadav S."/>
            <person name="Young G."/>
            <person name="Yu Q."/>
            <person name="Zembek L."/>
            <person name="Zhong D."/>
            <person name="Zimmer A."/>
            <person name="Zwirko Z."/>
            <person name="Jaffe D.B."/>
            <person name="Alvarez P."/>
            <person name="Brockman W."/>
            <person name="Butler J."/>
            <person name="Chin C."/>
            <person name="Gnerre S."/>
            <person name="Grabherr M."/>
            <person name="Kleber M."/>
            <person name="Mauceli E."/>
            <person name="MacCallum I."/>
        </authorList>
    </citation>
    <scope>NUCLEOTIDE SEQUENCE [LARGE SCALE GENOMIC DNA]</scope>
    <source>
        <strain evidence="10">Tucson 15081-1352.22</strain>
    </source>
</reference>
<dbReference type="SMART" id="SM00177">
    <property type="entry name" value="ARF"/>
    <property type="match status" value="1"/>
</dbReference>
<feature type="binding site" evidence="6">
    <location>
        <begin position="127"/>
        <end position="130"/>
    </location>
    <ligand>
        <name>GTP</name>
        <dbReference type="ChEBI" id="CHEBI:37565"/>
    </ligand>
</feature>
<dbReference type="GO" id="GO:0005525">
    <property type="term" value="F:GTP binding"/>
    <property type="evidence" value="ECO:0007669"/>
    <property type="project" value="UniProtKB-KW"/>
</dbReference>
<proteinExistence type="inferred from homology"/>